<feature type="region of interest" description="Disordered" evidence="8">
    <location>
        <begin position="1"/>
        <end position="42"/>
    </location>
</feature>
<feature type="transmembrane region" description="Helical" evidence="7">
    <location>
        <begin position="598"/>
        <end position="619"/>
    </location>
</feature>
<comment type="similarity">
    <text evidence="7">Belongs to the binding-protein-dependent transport system permease family.</text>
</comment>
<keyword evidence="3" id="KW-1003">Cell membrane</keyword>
<dbReference type="PROSITE" id="PS50928">
    <property type="entry name" value="ABC_TM1"/>
    <property type="match status" value="2"/>
</dbReference>
<feature type="domain" description="ABC transmembrane type-1" evidence="9">
    <location>
        <begin position="107"/>
        <end position="306"/>
    </location>
</feature>
<evidence type="ECO:0000256" key="2">
    <source>
        <dbReference type="ARBA" id="ARBA00022448"/>
    </source>
</evidence>
<dbReference type="InterPro" id="IPR035906">
    <property type="entry name" value="MetI-like_sf"/>
</dbReference>
<accession>A0ABU0P6P0</accession>
<proteinExistence type="inferred from homology"/>
<feature type="transmembrane region" description="Helical" evidence="7">
    <location>
        <begin position="432"/>
        <end position="454"/>
    </location>
</feature>
<feature type="transmembrane region" description="Helical" evidence="7">
    <location>
        <begin position="497"/>
        <end position="517"/>
    </location>
</feature>
<gene>
    <name evidence="10" type="ORF">QFZ46_001158</name>
</gene>
<dbReference type="Proteomes" id="UP001239085">
    <property type="component" value="Unassembled WGS sequence"/>
</dbReference>
<evidence type="ECO:0000259" key="9">
    <source>
        <dbReference type="PROSITE" id="PS50928"/>
    </source>
</evidence>
<keyword evidence="4 7" id="KW-0812">Transmembrane</keyword>
<feature type="transmembrane region" description="Helical" evidence="7">
    <location>
        <begin position="269"/>
        <end position="289"/>
    </location>
</feature>
<comment type="caution">
    <text evidence="10">The sequence shown here is derived from an EMBL/GenBank/DDBJ whole genome shotgun (WGS) entry which is preliminary data.</text>
</comment>
<dbReference type="Gene3D" id="1.10.3720.10">
    <property type="entry name" value="MetI-like"/>
    <property type="match status" value="2"/>
</dbReference>
<dbReference type="PANTHER" id="PTHR43744">
    <property type="entry name" value="ABC TRANSPORTER PERMEASE PROTEIN MG189-RELATED-RELATED"/>
    <property type="match status" value="1"/>
</dbReference>
<dbReference type="SUPFAM" id="SSF161098">
    <property type="entry name" value="MetI-like"/>
    <property type="match status" value="2"/>
</dbReference>
<feature type="compositionally biased region" description="Basic and acidic residues" evidence="8">
    <location>
        <begin position="20"/>
        <end position="31"/>
    </location>
</feature>
<sequence>MSQRSELEQTAAIETIAQSDRPRIEAGDPAHDGTPAARRRRGRRVGGATPYFFVGPAAILFLCFSLVPICIAIVLSFQDTATLGDGEWVGGENFGRMVGDSLFRTALLNTLVFTLGTVPTSMAMGLALAVALNRRIPGRSVLRALFFVPMVAAGVVVGVVMSWIFNGDYGVANNALTFLGLERAPWLTAPGWAMATLILVVVWTRIGFCMVIYLGALQAIPEELKEAAALDGASRWTRFRLVSWPLLRPTTSILLILNVVFSLQAFDVIYVMTGGGPGFSTTVLMQYIFRSAFIDARMGYAAALGGGARRGAPPLHRPASESDATSRGGTVMTTSRFGTASQDALSTRNLPAVRPATSRERTSPRRWLLFAALTALAILMVFPVYWMFVSALTPGGQSQSGSFYLVPSEPTMQNYVEVFATQPVLAWLGNSLFIAGIGTALSVCISLSAGYALAKFRFRGRGLLYALFLVTIMIPIQVTLVPSFLVVARIGLVDSPWAVILPTLFDTVGIFIARQFMLGVPDALMEAARLDGASEFVVFFRVVLPSCGPLVGVLVILGFMNRWNDFLWPLVVLQGNENLTVPVALSTLTTNPAFSSPWGPVMAVATITVIPLLVVFLVFQRQFVQGIASSGIK</sequence>
<evidence type="ECO:0000256" key="5">
    <source>
        <dbReference type="ARBA" id="ARBA00022989"/>
    </source>
</evidence>
<protein>
    <submittedName>
        <fullName evidence="10">ABC-type sugar transport system permease subunit</fullName>
    </submittedName>
</protein>
<feature type="transmembrane region" description="Helical" evidence="7">
    <location>
        <begin position="48"/>
        <end position="75"/>
    </location>
</feature>
<dbReference type="RefSeq" id="WP_307359320.1">
    <property type="nucleotide sequence ID" value="NZ_JAUSXK010000001.1"/>
</dbReference>
<name>A0ABU0P6P0_9MICO</name>
<feature type="transmembrane region" description="Helical" evidence="7">
    <location>
        <begin position="192"/>
        <end position="220"/>
    </location>
</feature>
<evidence type="ECO:0000256" key="1">
    <source>
        <dbReference type="ARBA" id="ARBA00004651"/>
    </source>
</evidence>
<feature type="transmembrane region" description="Helical" evidence="7">
    <location>
        <begin position="106"/>
        <end position="132"/>
    </location>
</feature>
<keyword evidence="11" id="KW-1185">Reference proteome</keyword>
<reference evidence="10 11" key="1">
    <citation type="submission" date="2023-07" db="EMBL/GenBank/DDBJ databases">
        <title>Comparative genomics of wheat-associated soil bacteria to identify genetic determinants of phenazine resistance.</title>
        <authorList>
            <person name="Mouncey N."/>
        </authorList>
    </citation>
    <scope>NUCLEOTIDE SEQUENCE [LARGE SCALE GENOMIC DNA]</scope>
    <source>
        <strain evidence="10 11">W2I7</strain>
    </source>
</reference>
<keyword evidence="5 7" id="KW-1133">Transmembrane helix</keyword>
<organism evidence="10 11">
    <name type="scientific">Microbacterium murale</name>
    <dbReference type="NCBI Taxonomy" id="1081040"/>
    <lineage>
        <taxon>Bacteria</taxon>
        <taxon>Bacillati</taxon>
        <taxon>Actinomycetota</taxon>
        <taxon>Actinomycetes</taxon>
        <taxon>Micrococcales</taxon>
        <taxon>Microbacteriaceae</taxon>
        <taxon>Microbacterium</taxon>
    </lineage>
</organism>
<feature type="transmembrane region" description="Helical" evidence="7">
    <location>
        <begin position="241"/>
        <end position="263"/>
    </location>
</feature>
<feature type="region of interest" description="Disordered" evidence="8">
    <location>
        <begin position="309"/>
        <end position="332"/>
    </location>
</feature>
<dbReference type="CDD" id="cd06261">
    <property type="entry name" value="TM_PBP2"/>
    <property type="match status" value="2"/>
</dbReference>
<dbReference type="EMBL" id="JAUSXK010000001">
    <property type="protein sequence ID" value="MDQ0642998.1"/>
    <property type="molecule type" value="Genomic_DNA"/>
</dbReference>
<feature type="transmembrane region" description="Helical" evidence="7">
    <location>
        <begin position="538"/>
        <end position="560"/>
    </location>
</feature>
<feature type="transmembrane region" description="Helical" evidence="7">
    <location>
        <begin position="367"/>
        <end position="388"/>
    </location>
</feature>
<keyword evidence="6 7" id="KW-0472">Membrane</keyword>
<evidence type="ECO:0000313" key="10">
    <source>
        <dbReference type="EMBL" id="MDQ0642998.1"/>
    </source>
</evidence>
<dbReference type="PANTHER" id="PTHR43744:SF12">
    <property type="entry name" value="ABC TRANSPORTER PERMEASE PROTEIN MG189-RELATED"/>
    <property type="match status" value="1"/>
</dbReference>
<evidence type="ECO:0000256" key="8">
    <source>
        <dbReference type="SAM" id="MobiDB-lite"/>
    </source>
</evidence>
<evidence type="ECO:0000256" key="3">
    <source>
        <dbReference type="ARBA" id="ARBA00022475"/>
    </source>
</evidence>
<evidence type="ECO:0000256" key="7">
    <source>
        <dbReference type="RuleBase" id="RU363032"/>
    </source>
</evidence>
<evidence type="ECO:0000256" key="6">
    <source>
        <dbReference type="ARBA" id="ARBA00023136"/>
    </source>
</evidence>
<keyword evidence="2 7" id="KW-0813">Transport</keyword>
<feature type="transmembrane region" description="Helical" evidence="7">
    <location>
        <begin position="463"/>
        <end position="485"/>
    </location>
</feature>
<evidence type="ECO:0000313" key="11">
    <source>
        <dbReference type="Proteomes" id="UP001239085"/>
    </source>
</evidence>
<evidence type="ECO:0000256" key="4">
    <source>
        <dbReference type="ARBA" id="ARBA00022692"/>
    </source>
</evidence>
<dbReference type="Pfam" id="PF00528">
    <property type="entry name" value="BPD_transp_1"/>
    <property type="match status" value="2"/>
</dbReference>
<comment type="subcellular location">
    <subcellularLocation>
        <location evidence="1 7">Cell membrane</location>
        <topology evidence="1 7">Multi-pass membrane protein</topology>
    </subcellularLocation>
</comment>
<keyword evidence="10" id="KW-0762">Sugar transport</keyword>
<feature type="compositionally biased region" description="Polar residues" evidence="8">
    <location>
        <begin position="322"/>
        <end position="332"/>
    </location>
</feature>
<feature type="transmembrane region" description="Helical" evidence="7">
    <location>
        <begin position="144"/>
        <end position="165"/>
    </location>
</feature>
<feature type="domain" description="ABC transmembrane type-1" evidence="9">
    <location>
        <begin position="428"/>
        <end position="619"/>
    </location>
</feature>
<dbReference type="InterPro" id="IPR000515">
    <property type="entry name" value="MetI-like"/>
</dbReference>